<dbReference type="Proteomes" id="UP000759131">
    <property type="component" value="Unassembled WGS sequence"/>
</dbReference>
<gene>
    <name evidence="2" type="ORF">OSB1V03_LOCUS23496</name>
</gene>
<evidence type="ECO:0000313" key="3">
    <source>
        <dbReference type="Proteomes" id="UP000759131"/>
    </source>
</evidence>
<protein>
    <submittedName>
        <fullName evidence="2">Uncharacterized protein</fullName>
    </submittedName>
</protein>
<dbReference type="EMBL" id="CAJPIZ010059314">
    <property type="protein sequence ID" value="CAG2123551.1"/>
    <property type="molecule type" value="Genomic_DNA"/>
</dbReference>
<sequence>MADFRLNSQLLSGNPFHTTPP</sequence>
<proteinExistence type="predicted"/>
<reference evidence="2" key="1">
    <citation type="submission" date="2020-11" db="EMBL/GenBank/DDBJ databases">
        <authorList>
            <person name="Tran Van P."/>
        </authorList>
    </citation>
    <scope>NUCLEOTIDE SEQUENCE</scope>
</reference>
<evidence type="ECO:0000313" key="2">
    <source>
        <dbReference type="EMBL" id="CAD7651713.1"/>
    </source>
</evidence>
<dbReference type="EMBL" id="OC913889">
    <property type="protein sequence ID" value="CAD7651713.1"/>
    <property type="molecule type" value="Genomic_DNA"/>
</dbReference>
<keyword evidence="3" id="KW-1185">Reference proteome</keyword>
<organism evidence="2">
    <name type="scientific">Medioppia subpectinata</name>
    <dbReference type="NCBI Taxonomy" id="1979941"/>
    <lineage>
        <taxon>Eukaryota</taxon>
        <taxon>Metazoa</taxon>
        <taxon>Ecdysozoa</taxon>
        <taxon>Arthropoda</taxon>
        <taxon>Chelicerata</taxon>
        <taxon>Arachnida</taxon>
        <taxon>Acari</taxon>
        <taxon>Acariformes</taxon>
        <taxon>Sarcoptiformes</taxon>
        <taxon>Oribatida</taxon>
        <taxon>Brachypylina</taxon>
        <taxon>Oppioidea</taxon>
        <taxon>Oppiidae</taxon>
        <taxon>Medioppia</taxon>
    </lineage>
</organism>
<evidence type="ECO:0000256" key="1">
    <source>
        <dbReference type="SAM" id="MobiDB-lite"/>
    </source>
</evidence>
<name>A0A7R9M190_9ACAR</name>
<feature type="region of interest" description="Disordered" evidence="1">
    <location>
        <begin position="1"/>
        <end position="21"/>
    </location>
</feature>
<dbReference type="AlphaFoldDB" id="A0A7R9M190"/>
<accession>A0A7R9M190</accession>